<protein>
    <submittedName>
        <fullName evidence="1">Uncharacterized protein</fullName>
    </submittedName>
</protein>
<reference evidence="1" key="1">
    <citation type="submission" date="2021-08" db="EMBL/GenBank/DDBJ databases">
        <title>The first chromosome-level gecko genome reveals the dynamic sex chromosomes of Neotropical dwarf geckos (Sphaerodactylidae: Sphaerodactylus).</title>
        <authorList>
            <person name="Pinto B.J."/>
            <person name="Keating S.E."/>
            <person name="Gamble T."/>
        </authorList>
    </citation>
    <scope>NUCLEOTIDE SEQUENCE</scope>
    <source>
        <strain evidence="1">TG3544</strain>
    </source>
</reference>
<proteinExistence type="predicted"/>
<dbReference type="EMBL" id="CM037614">
    <property type="protein sequence ID" value="KAH8016756.1"/>
    <property type="molecule type" value="Genomic_DNA"/>
</dbReference>
<gene>
    <name evidence="1" type="ORF">K3G42_022693</name>
</gene>
<comment type="caution">
    <text evidence="1">The sequence shown here is derived from an EMBL/GenBank/DDBJ whole genome shotgun (WGS) entry which is preliminary data.</text>
</comment>
<accession>A0ACB8GAP8</accession>
<name>A0ACB8GAP8_9SAUR</name>
<organism evidence="1 2">
    <name type="scientific">Sphaerodactylus townsendi</name>
    <dbReference type="NCBI Taxonomy" id="933632"/>
    <lineage>
        <taxon>Eukaryota</taxon>
        <taxon>Metazoa</taxon>
        <taxon>Chordata</taxon>
        <taxon>Craniata</taxon>
        <taxon>Vertebrata</taxon>
        <taxon>Euteleostomi</taxon>
        <taxon>Lepidosauria</taxon>
        <taxon>Squamata</taxon>
        <taxon>Bifurcata</taxon>
        <taxon>Gekkota</taxon>
        <taxon>Sphaerodactylidae</taxon>
        <taxon>Sphaerodactylus</taxon>
    </lineage>
</organism>
<dbReference type="Proteomes" id="UP000827872">
    <property type="component" value="Linkage Group LG01"/>
</dbReference>
<evidence type="ECO:0000313" key="1">
    <source>
        <dbReference type="EMBL" id="KAH8016756.1"/>
    </source>
</evidence>
<sequence length="95" mass="10940">MQSMAKLIQHLSKSNSWSEAHDHSPDLDSPSTRGSRVGEVSFFSYQVYSDESTEISSTGSEEEEEQRRSHRSQTRRHKTSQRRCSRKHHDTSSSN</sequence>
<keyword evidence="2" id="KW-1185">Reference proteome</keyword>
<evidence type="ECO:0000313" key="2">
    <source>
        <dbReference type="Proteomes" id="UP000827872"/>
    </source>
</evidence>